<comment type="caution">
    <text evidence="2">The sequence shown here is derived from an EMBL/GenBank/DDBJ whole genome shotgun (WGS) entry which is preliminary data.</text>
</comment>
<feature type="compositionally biased region" description="Basic and acidic residues" evidence="1">
    <location>
        <begin position="1"/>
        <end position="20"/>
    </location>
</feature>
<name>A0A2T7TB71_9ACTN</name>
<dbReference type="Proteomes" id="UP000245992">
    <property type="component" value="Unassembled WGS sequence"/>
</dbReference>
<proteinExistence type="predicted"/>
<evidence type="ECO:0000313" key="3">
    <source>
        <dbReference type="Proteomes" id="UP000245992"/>
    </source>
</evidence>
<organism evidence="2 3">
    <name type="scientific">Streptomyces scopuliridis RB72</name>
    <dbReference type="NCBI Taxonomy" id="1440053"/>
    <lineage>
        <taxon>Bacteria</taxon>
        <taxon>Bacillati</taxon>
        <taxon>Actinomycetota</taxon>
        <taxon>Actinomycetes</taxon>
        <taxon>Kitasatosporales</taxon>
        <taxon>Streptomycetaceae</taxon>
        <taxon>Streptomyces</taxon>
    </lineage>
</organism>
<feature type="region of interest" description="Disordered" evidence="1">
    <location>
        <begin position="1"/>
        <end position="50"/>
    </location>
</feature>
<protein>
    <submittedName>
        <fullName evidence="2">Uncharacterized protein</fullName>
    </submittedName>
</protein>
<evidence type="ECO:0000256" key="1">
    <source>
        <dbReference type="SAM" id="MobiDB-lite"/>
    </source>
</evidence>
<sequence>MSRTELLRRIQELRERDAKKKPQAAKGQPISRPKAKASTKRATSPTIAPQPYYGVEMKSVDGRWVQMHPESE</sequence>
<accession>A0A2T7TB71</accession>
<dbReference type="AlphaFoldDB" id="A0A2T7TB71"/>
<dbReference type="EMBL" id="AZSP01000112">
    <property type="protein sequence ID" value="PVE12358.1"/>
    <property type="molecule type" value="Genomic_DNA"/>
</dbReference>
<reference evidence="2 3" key="1">
    <citation type="submission" date="2013-12" db="EMBL/GenBank/DDBJ databases">
        <title>Annotated genome of Streptomyces scopuliridis.</title>
        <authorList>
            <person name="Olson J.B."/>
        </authorList>
    </citation>
    <scope>NUCLEOTIDE SEQUENCE [LARGE SCALE GENOMIC DNA]</scope>
    <source>
        <strain evidence="2 3">RB72</strain>
    </source>
</reference>
<gene>
    <name evidence="2" type="ORF">Y717_03375</name>
</gene>
<keyword evidence="3" id="KW-1185">Reference proteome</keyword>
<evidence type="ECO:0000313" key="2">
    <source>
        <dbReference type="EMBL" id="PVE12358.1"/>
    </source>
</evidence>